<keyword evidence="2" id="KW-0805">Transcription regulation</keyword>
<dbReference type="PANTHER" id="PTHR45764">
    <property type="entry name" value="BZIP TRANSCRIPTION FACTOR 44"/>
    <property type="match status" value="1"/>
</dbReference>
<proteinExistence type="predicted"/>
<evidence type="ECO:0000256" key="2">
    <source>
        <dbReference type="ARBA" id="ARBA00023015"/>
    </source>
</evidence>
<comment type="caution">
    <text evidence="8">The sequence shown here is derived from an EMBL/GenBank/DDBJ whole genome shotgun (WGS) entry which is preliminary data.</text>
</comment>
<accession>A0ABQ7M8B0</accession>
<dbReference type="InterPro" id="IPR004827">
    <property type="entry name" value="bZIP"/>
</dbReference>
<dbReference type="PROSITE" id="PS00036">
    <property type="entry name" value="BZIP_BASIC"/>
    <property type="match status" value="1"/>
</dbReference>
<keyword evidence="3" id="KW-0238">DNA-binding</keyword>
<evidence type="ECO:0000256" key="4">
    <source>
        <dbReference type="ARBA" id="ARBA00023163"/>
    </source>
</evidence>
<comment type="subcellular location">
    <subcellularLocation>
        <location evidence="1">Nucleus</location>
    </subcellularLocation>
</comment>
<dbReference type="SUPFAM" id="SSF57959">
    <property type="entry name" value="Leucine zipper domain"/>
    <property type="match status" value="1"/>
</dbReference>
<dbReference type="Pfam" id="PF17832">
    <property type="entry name" value="Pre-PUA"/>
    <property type="match status" value="1"/>
</dbReference>
<dbReference type="CDD" id="cd11610">
    <property type="entry name" value="eIF2D_N"/>
    <property type="match status" value="1"/>
</dbReference>
<feature type="compositionally biased region" description="Polar residues" evidence="6">
    <location>
        <begin position="219"/>
        <end position="230"/>
    </location>
</feature>
<dbReference type="Gene3D" id="1.20.5.170">
    <property type="match status" value="1"/>
</dbReference>
<dbReference type="PROSITE" id="PS50217">
    <property type="entry name" value="BZIP"/>
    <property type="match status" value="1"/>
</dbReference>
<dbReference type="InterPro" id="IPR045314">
    <property type="entry name" value="bZIP_plant_GBF1"/>
</dbReference>
<dbReference type="Gene3D" id="3.10.400.20">
    <property type="match status" value="1"/>
</dbReference>
<dbReference type="InterPro" id="IPR041366">
    <property type="entry name" value="Pre-PUA"/>
</dbReference>
<keyword evidence="5" id="KW-0539">Nucleus</keyword>
<organism evidence="8 9">
    <name type="scientific">Brassica rapa subsp. trilocularis</name>
    <dbReference type="NCBI Taxonomy" id="1813537"/>
    <lineage>
        <taxon>Eukaryota</taxon>
        <taxon>Viridiplantae</taxon>
        <taxon>Streptophyta</taxon>
        <taxon>Embryophyta</taxon>
        <taxon>Tracheophyta</taxon>
        <taxon>Spermatophyta</taxon>
        <taxon>Magnoliopsida</taxon>
        <taxon>eudicotyledons</taxon>
        <taxon>Gunneridae</taxon>
        <taxon>Pentapetalae</taxon>
        <taxon>rosids</taxon>
        <taxon>malvids</taxon>
        <taxon>Brassicales</taxon>
        <taxon>Brassicaceae</taxon>
        <taxon>Brassiceae</taxon>
        <taxon>Brassica</taxon>
    </lineage>
</organism>
<feature type="domain" description="BZIP" evidence="7">
    <location>
        <begin position="244"/>
        <end position="307"/>
    </location>
</feature>
<dbReference type="InterPro" id="IPR046347">
    <property type="entry name" value="bZIP_sf"/>
</dbReference>
<dbReference type="PANTHER" id="PTHR45764:SF51">
    <property type="entry name" value="BZIP DOMAIN-CONTAINING PROTEIN"/>
    <property type="match status" value="1"/>
</dbReference>
<feature type="region of interest" description="Disordered" evidence="6">
    <location>
        <begin position="217"/>
        <end position="268"/>
    </location>
</feature>
<sequence length="354" mass="40440">MHGLFSYAVESIHALGYRFCDIERRRKVEVDGELRTLLDLSSEVSLASLQRRWKKLWRTVQNRFSLLTDELLDVILPPKVEITVSKFQNRVLVYSIEGGCPMFFDIDGRGNNILPTFFAPEILPSFMLKGAGEIWAVKVPQNTAPIAFLKVVFSTMSSAEGLKAVVRTIMSSNFTVFSSEPGTCSALESGLTPWNHASDIFSMFDSPVCPVEVNPGLEKTNSCPIQTRNDPNPGLEDTHLPDKDERRKKRKKSNRESARRSRIKKQKHLEEVRSQLNQLNTENRDLVNRLRYFMHHCQHAKMESDRLRLEHKVLLDKLLNLRQALVLRQVQQSSTCACVESTVVTVYHQNPSMI</sequence>
<evidence type="ECO:0000256" key="3">
    <source>
        <dbReference type="ARBA" id="ARBA00023125"/>
    </source>
</evidence>
<evidence type="ECO:0000259" key="7">
    <source>
        <dbReference type="PROSITE" id="PS50217"/>
    </source>
</evidence>
<dbReference type="EMBL" id="JADBGQ010000006">
    <property type="protein sequence ID" value="KAG5394150.1"/>
    <property type="molecule type" value="Genomic_DNA"/>
</dbReference>
<name>A0ABQ7M8B0_BRACM</name>
<evidence type="ECO:0000313" key="9">
    <source>
        <dbReference type="Proteomes" id="UP000823674"/>
    </source>
</evidence>
<gene>
    <name evidence="8" type="primary">A06p040110.1_BraROA</name>
    <name evidence="8" type="ORF">IGI04_024113</name>
</gene>
<keyword evidence="9" id="KW-1185">Reference proteome</keyword>
<evidence type="ECO:0000256" key="5">
    <source>
        <dbReference type="ARBA" id="ARBA00023242"/>
    </source>
</evidence>
<reference evidence="8 9" key="1">
    <citation type="submission" date="2021-03" db="EMBL/GenBank/DDBJ databases">
        <authorList>
            <person name="King G.J."/>
            <person name="Bancroft I."/>
            <person name="Baten A."/>
            <person name="Bloomfield J."/>
            <person name="Borpatragohain P."/>
            <person name="He Z."/>
            <person name="Irish N."/>
            <person name="Irwin J."/>
            <person name="Liu K."/>
            <person name="Mauleon R.P."/>
            <person name="Moore J."/>
            <person name="Morris R."/>
            <person name="Ostergaard L."/>
            <person name="Wang B."/>
            <person name="Wells R."/>
        </authorList>
    </citation>
    <scope>NUCLEOTIDE SEQUENCE [LARGE SCALE GENOMIC DNA]</scope>
    <source>
        <strain evidence="8">R-o-18</strain>
        <tissue evidence="8">Leaf</tissue>
    </source>
</reference>
<keyword evidence="4" id="KW-0804">Transcription</keyword>
<dbReference type="InterPro" id="IPR048247">
    <property type="entry name" value="eIF2D_N"/>
</dbReference>
<evidence type="ECO:0000313" key="8">
    <source>
        <dbReference type="EMBL" id="KAG5394150.1"/>
    </source>
</evidence>
<protein>
    <recommendedName>
        <fullName evidence="7">BZIP domain-containing protein</fullName>
    </recommendedName>
</protein>
<dbReference type="Proteomes" id="UP000823674">
    <property type="component" value="Chromosome A06"/>
</dbReference>
<evidence type="ECO:0000256" key="1">
    <source>
        <dbReference type="ARBA" id="ARBA00004123"/>
    </source>
</evidence>
<dbReference type="SMART" id="SM00338">
    <property type="entry name" value="BRLZ"/>
    <property type="match status" value="1"/>
</dbReference>
<dbReference type="CDD" id="cd14702">
    <property type="entry name" value="bZIP_plant_GBF1"/>
    <property type="match status" value="1"/>
</dbReference>
<evidence type="ECO:0000256" key="6">
    <source>
        <dbReference type="SAM" id="MobiDB-lite"/>
    </source>
</evidence>
<feature type="compositionally biased region" description="Basic and acidic residues" evidence="6">
    <location>
        <begin position="236"/>
        <end position="245"/>
    </location>
</feature>
<dbReference type="Pfam" id="PF00170">
    <property type="entry name" value="bZIP_1"/>
    <property type="match status" value="1"/>
</dbReference>